<name>A0A8J6U2C2_9FLAO</name>
<dbReference type="RefSeq" id="WP_163491485.1">
    <property type="nucleotide sequence ID" value="NZ_JACVEL010000005.1"/>
</dbReference>
<dbReference type="PANTHER" id="PTHR41532:SF1">
    <property type="entry name" value="FIXS PROTEIN"/>
    <property type="match status" value="1"/>
</dbReference>
<accession>A0A8J6U2C2</accession>
<reference evidence="1" key="1">
    <citation type="submission" date="2020-09" db="EMBL/GenBank/DDBJ databases">
        <title>Taishania pollutisoli gen. nov., sp. nov., Isolated from Tetrabromobisphenol A-Contaminated Soil.</title>
        <authorList>
            <person name="Chen Q."/>
        </authorList>
    </citation>
    <scope>NUCLEOTIDE SEQUENCE</scope>
    <source>
        <strain evidence="1">CZZ-1</strain>
    </source>
</reference>
<dbReference type="Pfam" id="PF03597">
    <property type="entry name" value="FixS"/>
    <property type="match status" value="1"/>
</dbReference>
<gene>
    <name evidence="1" type="primary">ccoS</name>
    <name evidence="1" type="ORF">H9Y05_09555</name>
</gene>
<dbReference type="EMBL" id="JACVEL010000005">
    <property type="protein sequence ID" value="MBC9812715.1"/>
    <property type="molecule type" value="Genomic_DNA"/>
</dbReference>
<evidence type="ECO:0000313" key="2">
    <source>
        <dbReference type="Proteomes" id="UP000652681"/>
    </source>
</evidence>
<organism evidence="1 2">
    <name type="scientific">Taishania pollutisoli</name>
    <dbReference type="NCBI Taxonomy" id="2766479"/>
    <lineage>
        <taxon>Bacteria</taxon>
        <taxon>Pseudomonadati</taxon>
        <taxon>Bacteroidota</taxon>
        <taxon>Flavobacteriia</taxon>
        <taxon>Flavobacteriales</taxon>
        <taxon>Crocinitomicaceae</taxon>
        <taxon>Taishania</taxon>
    </lineage>
</organism>
<dbReference type="Proteomes" id="UP000652681">
    <property type="component" value="Unassembled WGS sequence"/>
</dbReference>
<keyword evidence="2" id="KW-1185">Reference proteome</keyword>
<sequence length="60" mass="6975">MGIIYVMLVVSLLIALFFLISFIWAVKNNQFEDDYAPSVRILFEDESNETKEEEDGSREV</sequence>
<dbReference type="InterPro" id="IPR004714">
    <property type="entry name" value="Cyt_oxidase_maturation_cbb3"/>
</dbReference>
<dbReference type="NCBIfam" id="TIGR00847">
    <property type="entry name" value="ccoS"/>
    <property type="match status" value="1"/>
</dbReference>
<evidence type="ECO:0000313" key="1">
    <source>
        <dbReference type="EMBL" id="MBC9812715.1"/>
    </source>
</evidence>
<dbReference type="AlphaFoldDB" id="A0A8J6U2C2"/>
<proteinExistence type="predicted"/>
<comment type="caution">
    <text evidence="1">The sequence shown here is derived from an EMBL/GenBank/DDBJ whole genome shotgun (WGS) entry which is preliminary data.</text>
</comment>
<dbReference type="PANTHER" id="PTHR41532">
    <property type="entry name" value="FIXS PROTEIN"/>
    <property type="match status" value="1"/>
</dbReference>
<protein>
    <submittedName>
        <fullName evidence="1">Cbb3-type cytochrome oxidase assembly protein CcoS</fullName>
    </submittedName>
</protein>